<organism evidence="8 9">
    <name type="scientific">Candidatus Woesebacteria bacterium RIFOXYD1_FULL_43_18</name>
    <dbReference type="NCBI Taxonomy" id="1802551"/>
    <lineage>
        <taxon>Bacteria</taxon>
        <taxon>Candidatus Woeseibacteriota</taxon>
    </lineage>
</organism>
<sequence length="123" mass="13155">MAKILIVEDDKGTRDIYSSVLGQAGYEVDVAENGEAGLAKAKEGGYDLILLDVMLPKMDGIALLGELKKTPPKAGNKNIFLLTNLSHDPILKEAISLGARDVILKTDINPGKLTEKVKKILAA</sequence>
<dbReference type="InterPro" id="IPR001789">
    <property type="entry name" value="Sig_transdc_resp-reg_receiver"/>
</dbReference>
<keyword evidence="4" id="KW-0238">DNA-binding</keyword>
<accession>A0A1F8DJA9</accession>
<keyword evidence="1 6" id="KW-0597">Phosphoprotein</keyword>
<name>A0A1F8DJA9_9BACT</name>
<protein>
    <recommendedName>
        <fullName evidence="7">Response regulatory domain-containing protein</fullName>
    </recommendedName>
</protein>
<dbReference type="CDD" id="cd00156">
    <property type="entry name" value="REC"/>
    <property type="match status" value="1"/>
</dbReference>
<feature type="modified residue" description="4-aspartylphosphate" evidence="6">
    <location>
        <position position="52"/>
    </location>
</feature>
<evidence type="ECO:0000259" key="7">
    <source>
        <dbReference type="PROSITE" id="PS50110"/>
    </source>
</evidence>
<dbReference type="AlphaFoldDB" id="A0A1F8DJA9"/>
<dbReference type="InterPro" id="IPR011006">
    <property type="entry name" value="CheY-like_superfamily"/>
</dbReference>
<dbReference type="Pfam" id="PF00072">
    <property type="entry name" value="Response_reg"/>
    <property type="match status" value="1"/>
</dbReference>
<dbReference type="PROSITE" id="PS50110">
    <property type="entry name" value="RESPONSE_REGULATORY"/>
    <property type="match status" value="1"/>
</dbReference>
<evidence type="ECO:0000256" key="2">
    <source>
        <dbReference type="ARBA" id="ARBA00023012"/>
    </source>
</evidence>
<comment type="caution">
    <text evidence="8">The sequence shown here is derived from an EMBL/GenBank/DDBJ whole genome shotgun (WGS) entry which is preliminary data.</text>
</comment>
<evidence type="ECO:0000256" key="4">
    <source>
        <dbReference type="ARBA" id="ARBA00023125"/>
    </source>
</evidence>
<evidence type="ECO:0000256" key="5">
    <source>
        <dbReference type="ARBA" id="ARBA00023163"/>
    </source>
</evidence>
<dbReference type="Gene3D" id="3.40.50.2300">
    <property type="match status" value="1"/>
</dbReference>
<evidence type="ECO:0000313" key="8">
    <source>
        <dbReference type="EMBL" id="OGM88700.1"/>
    </source>
</evidence>
<dbReference type="InterPro" id="IPR050595">
    <property type="entry name" value="Bact_response_regulator"/>
</dbReference>
<dbReference type="PANTHER" id="PTHR44591:SF14">
    <property type="entry name" value="PROTEIN PILG"/>
    <property type="match status" value="1"/>
</dbReference>
<reference evidence="8 9" key="1">
    <citation type="journal article" date="2016" name="Nat. Commun.">
        <title>Thousands of microbial genomes shed light on interconnected biogeochemical processes in an aquifer system.</title>
        <authorList>
            <person name="Anantharaman K."/>
            <person name="Brown C.T."/>
            <person name="Hug L.A."/>
            <person name="Sharon I."/>
            <person name="Castelle C.J."/>
            <person name="Probst A.J."/>
            <person name="Thomas B.C."/>
            <person name="Singh A."/>
            <person name="Wilkins M.J."/>
            <person name="Karaoz U."/>
            <person name="Brodie E.L."/>
            <person name="Williams K.H."/>
            <person name="Hubbard S.S."/>
            <person name="Banfield J.F."/>
        </authorList>
    </citation>
    <scope>NUCLEOTIDE SEQUENCE [LARGE SCALE GENOMIC DNA]</scope>
</reference>
<gene>
    <name evidence="8" type="ORF">A2573_01315</name>
</gene>
<dbReference type="GO" id="GO:0003677">
    <property type="term" value="F:DNA binding"/>
    <property type="evidence" value="ECO:0007669"/>
    <property type="project" value="UniProtKB-KW"/>
</dbReference>
<evidence type="ECO:0000256" key="6">
    <source>
        <dbReference type="PROSITE-ProRule" id="PRU00169"/>
    </source>
</evidence>
<feature type="domain" description="Response regulatory" evidence="7">
    <location>
        <begin position="3"/>
        <end position="120"/>
    </location>
</feature>
<keyword evidence="2" id="KW-0902">Two-component regulatory system</keyword>
<dbReference type="EMBL" id="MGIL01000006">
    <property type="protein sequence ID" value="OGM88700.1"/>
    <property type="molecule type" value="Genomic_DNA"/>
</dbReference>
<evidence type="ECO:0000256" key="1">
    <source>
        <dbReference type="ARBA" id="ARBA00022553"/>
    </source>
</evidence>
<dbReference type="FunFam" id="3.40.50.2300:FF:000001">
    <property type="entry name" value="DNA-binding response regulator PhoB"/>
    <property type="match status" value="1"/>
</dbReference>
<dbReference type="Proteomes" id="UP000177596">
    <property type="component" value="Unassembled WGS sequence"/>
</dbReference>
<keyword evidence="3" id="KW-0805">Transcription regulation</keyword>
<evidence type="ECO:0000313" key="9">
    <source>
        <dbReference type="Proteomes" id="UP000177596"/>
    </source>
</evidence>
<dbReference type="PANTHER" id="PTHR44591">
    <property type="entry name" value="STRESS RESPONSE REGULATOR PROTEIN 1"/>
    <property type="match status" value="1"/>
</dbReference>
<dbReference type="SMART" id="SM00448">
    <property type="entry name" value="REC"/>
    <property type="match status" value="1"/>
</dbReference>
<keyword evidence="5" id="KW-0804">Transcription</keyword>
<evidence type="ECO:0000256" key="3">
    <source>
        <dbReference type="ARBA" id="ARBA00023015"/>
    </source>
</evidence>
<proteinExistence type="predicted"/>
<dbReference type="GO" id="GO:0000160">
    <property type="term" value="P:phosphorelay signal transduction system"/>
    <property type="evidence" value="ECO:0007669"/>
    <property type="project" value="UniProtKB-KW"/>
</dbReference>
<dbReference type="SUPFAM" id="SSF52172">
    <property type="entry name" value="CheY-like"/>
    <property type="match status" value="1"/>
</dbReference>